<dbReference type="OrthoDB" id="10062343at2759"/>
<dbReference type="Proteomes" id="UP000499080">
    <property type="component" value="Unassembled WGS sequence"/>
</dbReference>
<keyword evidence="2" id="KW-1185">Reference proteome</keyword>
<accession>A0A4Y2GZS0</accession>
<name>A0A4Y2GZS0_ARAVE</name>
<comment type="caution">
    <text evidence="1">The sequence shown here is derived from an EMBL/GenBank/DDBJ whole genome shotgun (WGS) entry which is preliminary data.</text>
</comment>
<dbReference type="PANTHER" id="PTHR46601:SF1">
    <property type="entry name" value="ADF-H DOMAIN-CONTAINING PROTEIN"/>
    <property type="match status" value="1"/>
</dbReference>
<organism evidence="1 2">
    <name type="scientific">Araneus ventricosus</name>
    <name type="common">Orbweaver spider</name>
    <name type="synonym">Epeira ventricosa</name>
    <dbReference type="NCBI Taxonomy" id="182803"/>
    <lineage>
        <taxon>Eukaryota</taxon>
        <taxon>Metazoa</taxon>
        <taxon>Ecdysozoa</taxon>
        <taxon>Arthropoda</taxon>
        <taxon>Chelicerata</taxon>
        <taxon>Arachnida</taxon>
        <taxon>Araneae</taxon>
        <taxon>Araneomorphae</taxon>
        <taxon>Entelegynae</taxon>
        <taxon>Araneoidea</taxon>
        <taxon>Araneidae</taxon>
        <taxon>Araneus</taxon>
    </lineage>
</organism>
<proteinExistence type="predicted"/>
<reference evidence="1 2" key="1">
    <citation type="journal article" date="2019" name="Sci. Rep.">
        <title>Orb-weaving spider Araneus ventricosus genome elucidates the spidroin gene catalogue.</title>
        <authorList>
            <person name="Kono N."/>
            <person name="Nakamura H."/>
            <person name="Ohtoshi R."/>
            <person name="Moran D.A.P."/>
            <person name="Shinohara A."/>
            <person name="Yoshida Y."/>
            <person name="Fujiwara M."/>
            <person name="Mori M."/>
            <person name="Tomita M."/>
            <person name="Arakawa K."/>
        </authorList>
    </citation>
    <scope>NUCLEOTIDE SEQUENCE [LARGE SCALE GENOMIC DNA]</scope>
</reference>
<dbReference type="AlphaFoldDB" id="A0A4Y2GZS0"/>
<dbReference type="PANTHER" id="PTHR46601">
    <property type="entry name" value="ULP_PROTEASE DOMAIN-CONTAINING PROTEIN"/>
    <property type="match status" value="1"/>
</dbReference>
<sequence>MPCDKKGAKLSSETVEKVTTFYYNDDNSRICPGKKYCISVASENERVLKQKRVILYNLKELYAAFKEQHKDLKIGQSKFCSLRPRECVTAGNKGIHSVCVCIYQNIKLVLHALHIRDYISLLKKLVYSTESEKCMVHRCDNCPSVKILKEESMLSNELEMINEISYKQWVKTDGAELKTIITSVDGFVENLVAKLSTLCTHHFFI</sequence>
<gene>
    <name evidence="1" type="ORF">AVEN_256460_1</name>
</gene>
<protein>
    <submittedName>
        <fullName evidence="1">Uncharacterized protein</fullName>
    </submittedName>
</protein>
<evidence type="ECO:0000313" key="2">
    <source>
        <dbReference type="Proteomes" id="UP000499080"/>
    </source>
</evidence>
<dbReference type="EMBL" id="BGPR01001645">
    <property type="protein sequence ID" value="GBM58677.1"/>
    <property type="molecule type" value="Genomic_DNA"/>
</dbReference>
<evidence type="ECO:0000313" key="1">
    <source>
        <dbReference type="EMBL" id="GBM58677.1"/>
    </source>
</evidence>